<reference evidence="9 10" key="1">
    <citation type="submission" date="2023-08" db="EMBL/GenBank/DDBJ databases">
        <title>Black Yeasts Isolated from many extreme environments.</title>
        <authorList>
            <person name="Coleine C."/>
            <person name="Stajich J.E."/>
            <person name="Selbmann L."/>
        </authorList>
    </citation>
    <scope>NUCLEOTIDE SEQUENCE [LARGE SCALE GENOMIC DNA]</scope>
    <source>
        <strain evidence="9 10">CCFEE 536</strain>
    </source>
</reference>
<evidence type="ECO:0000256" key="2">
    <source>
        <dbReference type="ARBA" id="ARBA00022448"/>
    </source>
</evidence>
<dbReference type="Proteomes" id="UP001357485">
    <property type="component" value="Unassembled WGS sequence"/>
</dbReference>
<evidence type="ECO:0000256" key="8">
    <source>
        <dbReference type="SAM" id="MobiDB-lite"/>
    </source>
</evidence>
<comment type="similarity">
    <text evidence="7">Belongs to the YOS1 family.</text>
</comment>
<evidence type="ECO:0000256" key="3">
    <source>
        <dbReference type="ARBA" id="ARBA00022692"/>
    </source>
</evidence>
<dbReference type="EMBL" id="JAVRRA010000630">
    <property type="protein sequence ID" value="KAK5285408.1"/>
    <property type="molecule type" value="Genomic_DNA"/>
</dbReference>
<feature type="region of interest" description="Disordered" evidence="8">
    <location>
        <begin position="1"/>
        <end position="29"/>
    </location>
</feature>
<evidence type="ECO:0000256" key="6">
    <source>
        <dbReference type="ARBA" id="ARBA00023136"/>
    </source>
</evidence>
<keyword evidence="2" id="KW-0813">Transport</keyword>
<protein>
    <submittedName>
        <fullName evidence="9">Uncharacterized protein</fullName>
    </submittedName>
</protein>
<evidence type="ECO:0000313" key="10">
    <source>
        <dbReference type="Proteomes" id="UP001357485"/>
    </source>
</evidence>
<keyword evidence="5" id="KW-1133">Transmembrane helix</keyword>
<proteinExistence type="inferred from homology"/>
<dbReference type="InterPro" id="IPR013880">
    <property type="entry name" value="Yos1"/>
</dbReference>
<comment type="subcellular location">
    <subcellularLocation>
        <location evidence="1">Membrane</location>
    </subcellularLocation>
</comment>
<dbReference type="Pfam" id="PF08571">
    <property type="entry name" value="Yos1"/>
    <property type="match status" value="1"/>
</dbReference>
<dbReference type="PANTHER" id="PTHR15858">
    <property type="entry name" value="IMMEDIATE EARLY RESPONSE 3-INTERACTING PROTEIN 1"/>
    <property type="match status" value="1"/>
</dbReference>
<keyword evidence="4" id="KW-0653">Protein transport</keyword>
<evidence type="ECO:0000256" key="5">
    <source>
        <dbReference type="ARBA" id="ARBA00022989"/>
    </source>
</evidence>
<sequence>MEQHQHGDDEGQSESVHEAALSSIESSAPVGSAWSFTFTDDSSAVRDNKRRPHFLPQPPFHCDRDELSALPASSAVHQLHLAMFGLFDFGGLVHGVSPSITLPDLTSDIPPVSILLVNAITILSEDRFLARIGWGNTPSDPGFGGVPDSQSIKAKMVNLIASVRTLMRSINTAVIIYELLLG</sequence>
<name>A0ABR0M6E9_9PEZI</name>
<evidence type="ECO:0000256" key="1">
    <source>
        <dbReference type="ARBA" id="ARBA00004370"/>
    </source>
</evidence>
<gene>
    <name evidence="9" type="ORF">LTR16_004609</name>
</gene>
<evidence type="ECO:0000256" key="4">
    <source>
        <dbReference type="ARBA" id="ARBA00022927"/>
    </source>
</evidence>
<dbReference type="PANTHER" id="PTHR15858:SF0">
    <property type="entry name" value="IMMEDIATE EARLY RESPONSE 3-INTERACTING PROTEIN 1"/>
    <property type="match status" value="1"/>
</dbReference>
<accession>A0ABR0M6E9</accession>
<evidence type="ECO:0000313" key="9">
    <source>
        <dbReference type="EMBL" id="KAK5285408.1"/>
    </source>
</evidence>
<keyword evidence="6" id="KW-0472">Membrane</keyword>
<keyword evidence="10" id="KW-1185">Reference proteome</keyword>
<evidence type="ECO:0000256" key="7">
    <source>
        <dbReference type="ARBA" id="ARBA00024203"/>
    </source>
</evidence>
<keyword evidence="3" id="KW-0812">Transmembrane</keyword>
<organism evidence="9 10">
    <name type="scientific">Cryomyces antarcticus</name>
    <dbReference type="NCBI Taxonomy" id="329879"/>
    <lineage>
        <taxon>Eukaryota</taxon>
        <taxon>Fungi</taxon>
        <taxon>Dikarya</taxon>
        <taxon>Ascomycota</taxon>
        <taxon>Pezizomycotina</taxon>
        <taxon>Dothideomycetes</taxon>
        <taxon>Dothideomycetes incertae sedis</taxon>
        <taxon>Cryomyces</taxon>
    </lineage>
</organism>
<comment type="caution">
    <text evidence="9">The sequence shown here is derived from an EMBL/GenBank/DDBJ whole genome shotgun (WGS) entry which is preliminary data.</text>
</comment>